<comment type="subcellular location">
    <subcellularLocation>
        <location evidence="1">Membrane</location>
        <topology evidence="1">Multi-pass membrane protein</topology>
    </subcellularLocation>
</comment>
<proteinExistence type="predicted"/>
<dbReference type="SUPFAM" id="SSF103473">
    <property type="entry name" value="MFS general substrate transporter"/>
    <property type="match status" value="1"/>
</dbReference>
<evidence type="ECO:0000256" key="2">
    <source>
        <dbReference type="ARBA" id="ARBA00022692"/>
    </source>
</evidence>
<evidence type="ECO:0000313" key="7">
    <source>
        <dbReference type="Proteomes" id="UP000504637"/>
    </source>
</evidence>
<gene>
    <name evidence="8" type="ORF">K489DRAFT_434760</name>
</gene>
<keyword evidence="7" id="KW-1185">Reference proteome</keyword>
<evidence type="ECO:0000256" key="1">
    <source>
        <dbReference type="ARBA" id="ARBA00004141"/>
    </source>
</evidence>
<dbReference type="Proteomes" id="UP000504637">
    <property type="component" value="Unplaced"/>
</dbReference>
<evidence type="ECO:0000256" key="3">
    <source>
        <dbReference type="ARBA" id="ARBA00022989"/>
    </source>
</evidence>
<feature type="transmembrane region" description="Helical" evidence="5">
    <location>
        <begin position="246"/>
        <end position="265"/>
    </location>
</feature>
<dbReference type="InterPro" id="IPR036259">
    <property type="entry name" value="MFS_trans_sf"/>
</dbReference>
<dbReference type="GO" id="GO:0022857">
    <property type="term" value="F:transmembrane transporter activity"/>
    <property type="evidence" value="ECO:0007669"/>
    <property type="project" value="InterPro"/>
</dbReference>
<evidence type="ECO:0000256" key="4">
    <source>
        <dbReference type="ARBA" id="ARBA00023136"/>
    </source>
</evidence>
<accession>A0A6J3LWA4</accession>
<dbReference type="PANTHER" id="PTHR23502">
    <property type="entry name" value="MAJOR FACILITATOR SUPERFAMILY"/>
    <property type="match status" value="1"/>
</dbReference>
<protein>
    <submittedName>
        <fullName evidence="8">MFS general substrate transporter</fullName>
    </submittedName>
</protein>
<dbReference type="Gene3D" id="1.20.1250.20">
    <property type="entry name" value="MFS general substrate transporter like domains"/>
    <property type="match status" value="1"/>
</dbReference>
<feature type="transmembrane region" description="Helical" evidence="5">
    <location>
        <begin position="285"/>
        <end position="305"/>
    </location>
</feature>
<evidence type="ECO:0000256" key="5">
    <source>
        <dbReference type="SAM" id="Phobius"/>
    </source>
</evidence>
<dbReference type="GO" id="GO:0016020">
    <property type="term" value="C:membrane"/>
    <property type="evidence" value="ECO:0007669"/>
    <property type="project" value="UniProtKB-SubCell"/>
</dbReference>
<dbReference type="PANTHER" id="PTHR23502:SF60">
    <property type="entry name" value="MAJOR FACILITATOR SUPERFAMILY (MFS) PROFILE DOMAIN-CONTAINING PROTEIN-RELATED"/>
    <property type="match status" value="1"/>
</dbReference>
<dbReference type="InterPro" id="IPR020846">
    <property type="entry name" value="MFS_dom"/>
</dbReference>
<reference evidence="8" key="2">
    <citation type="submission" date="2020-04" db="EMBL/GenBank/DDBJ databases">
        <authorList>
            <consortium name="NCBI Genome Project"/>
        </authorList>
    </citation>
    <scope>NUCLEOTIDE SEQUENCE</scope>
    <source>
        <strain evidence="8">CBS 342.82</strain>
    </source>
</reference>
<evidence type="ECO:0000313" key="8">
    <source>
        <dbReference type="RefSeq" id="XP_033455953.1"/>
    </source>
</evidence>
<feature type="transmembrane region" description="Helical" evidence="5">
    <location>
        <begin position="351"/>
        <end position="370"/>
    </location>
</feature>
<reference evidence="8" key="3">
    <citation type="submission" date="2025-08" db="UniProtKB">
        <authorList>
            <consortium name="RefSeq"/>
        </authorList>
    </citation>
    <scope>IDENTIFICATION</scope>
    <source>
        <strain evidence="8">CBS 342.82</strain>
    </source>
</reference>
<dbReference type="Gene3D" id="1.20.1720.10">
    <property type="entry name" value="Multidrug resistance protein D"/>
    <property type="match status" value="1"/>
</dbReference>
<name>A0A6J3LWA4_9PEZI</name>
<reference evidence="8" key="1">
    <citation type="submission" date="2020-01" db="EMBL/GenBank/DDBJ databases">
        <authorList>
            <consortium name="DOE Joint Genome Institute"/>
            <person name="Haridas S."/>
            <person name="Albert R."/>
            <person name="Binder M."/>
            <person name="Bloem J."/>
            <person name="Labutti K."/>
            <person name="Salamov A."/>
            <person name="Andreopoulos B."/>
            <person name="Baker S.E."/>
            <person name="Barry K."/>
            <person name="Bills G."/>
            <person name="Bluhm B.H."/>
            <person name="Cannon C."/>
            <person name="Castanera R."/>
            <person name="Culley D.E."/>
            <person name="Daum C."/>
            <person name="Ezra D."/>
            <person name="Gonzalez J.B."/>
            <person name="Henrissat B."/>
            <person name="Kuo A."/>
            <person name="Liang C."/>
            <person name="Lipzen A."/>
            <person name="Lutzoni F."/>
            <person name="Magnuson J."/>
            <person name="Mondo S."/>
            <person name="Nolan M."/>
            <person name="Ohm R."/>
            <person name="Pangilinan J."/>
            <person name="Park H.-J."/>
            <person name="Ramirez L."/>
            <person name="Alfaro M."/>
            <person name="Sun H."/>
            <person name="Tritt A."/>
            <person name="Yoshinaga Y."/>
            <person name="Zwiers L.-H."/>
            <person name="Turgeon B.G."/>
            <person name="Goodwin S.B."/>
            <person name="Spatafora J.W."/>
            <person name="Crous P.W."/>
            <person name="Grigoriev I.V."/>
        </authorList>
    </citation>
    <scope>NUCLEOTIDE SEQUENCE</scope>
    <source>
        <strain evidence="8">CBS 342.82</strain>
    </source>
</reference>
<feature type="transmembrane region" description="Helical" evidence="5">
    <location>
        <begin position="81"/>
        <end position="100"/>
    </location>
</feature>
<dbReference type="PROSITE" id="PS50850">
    <property type="entry name" value="MFS"/>
    <property type="match status" value="1"/>
</dbReference>
<evidence type="ECO:0000259" key="6">
    <source>
        <dbReference type="PROSITE" id="PS50850"/>
    </source>
</evidence>
<dbReference type="RefSeq" id="XP_033455953.1">
    <property type="nucleotide sequence ID" value="XM_033608571.1"/>
</dbReference>
<keyword evidence="2 5" id="KW-0812">Transmembrane</keyword>
<dbReference type="Pfam" id="PF07690">
    <property type="entry name" value="MFS_1"/>
    <property type="match status" value="1"/>
</dbReference>
<dbReference type="InterPro" id="IPR011701">
    <property type="entry name" value="MFS"/>
</dbReference>
<sequence length="372" mass="40026">MPATKSYPAVPAVGLPSADPACTESNEPTDPRSLSFQRRLAIASLTSISTFIFPMSSSVVVPALDDIGRDLHTTQSFTRQLALSIYVLLCGVVPVLVGPISELYGRTPVLQSGNMVFIVFNTAGGVAQTPSQTLVFRALSGLGGGALLAINPPRLTWDIGAAVIGNLFAAEERGTAFAIYNLDPVLGPALNAILGVAVTKSILQRKMPARLSADEEQTVRSPARKAVESLGKDFMRPLLMPATRPIIQLLAVYVTVLYGVMYLVLSTLPTLWTTQSLQSVMLGGLDFIAFDLGYVFCTQIYAYSIDRMYKRLKERNDGVGLPEHRLPLAMFSFPLVAIGLLVYGWAAHFTITWVVPDLGAMIFSLGAITGTQ</sequence>
<feature type="transmembrane region" description="Helical" evidence="5">
    <location>
        <begin position="326"/>
        <end position="345"/>
    </location>
</feature>
<feature type="transmembrane region" description="Helical" evidence="5">
    <location>
        <begin position="40"/>
        <end position="61"/>
    </location>
</feature>
<keyword evidence="3 5" id="KW-1133">Transmembrane helix</keyword>
<dbReference type="GeneID" id="54366371"/>
<keyword evidence="4 5" id="KW-0472">Membrane</keyword>
<feature type="domain" description="Major facilitator superfamily (MFS) profile" evidence="6">
    <location>
        <begin position="42"/>
        <end position="372"/>
    </location>
</feature>
<organism evidence="8">
    <name type="scientific">Dissoconium aciculare CBS 342.82</name>
    <dbReference type="NCBI Taxonomy" id="1314786"/>
    <lineage>
        <taxon>Eukaryota</taxon>
        <taxon>Fungi</taxon>
        <taxon>Dikarya</taxon>
        <taxon>Ascomycota</taxon>
        <taxon>Pezizomycotina</taxon>
        <taxon>Dothideomycetes</taxon>
        <taxon>Dothideomycetidae</taxon>
        <taxon>Mycosphaerellales</taxon>
        <taxon>Dissoconiaceae</taxon>
        <taxon>Dissoconium</taxon>
    </lineage>
</organism>
<dbReference type="OrthoDB" id="3936150at2759"/>
<dbReference type="AlphaFoldDB" id="A0A6J3LWA4"/>